<evidence type="ECO:0000256" key="1">
    <source>
        <dbReference type="ARBA" id="ARBA00004442"/>
    </source>
</evidence>
<feature type="signal peptide" evidence="5">
    <location>
        <begin position="1"/>
        <end position="18"/>
    </location>
</feature>
<keyword evidence="5" id="KW-0732">Signal</keyword>
<dbReference type="RefSeq" id="WP_104068951.1">
    <property type="nucleotide sequence ID" value="NZ_PRDS01000001.1"/>
</dbReference>
<evidence type="ECO:0000313" key="7">
    <source>
        <dbReference type="EMBL" id="PPB82399.1"/>
    </source>
</evidence>
<protein>
    <submittedName>
        <fullName evidence="7">OOP family OmpA-OmpF porin</fullName>
    </submittedName>
</protein>
<name>A0A2S5JLN6_9RHOB</name>
<dbReference type="InterPro" id="IPR050330">
    <property type="entry name" value="Bact_OuterMem_StrucFunc"/>
</dbReference>
<evidence type="ECO:0000256" key="4">
    <source>
        <dbReference type="PROSITE-ProRule" id="PRU00473"/>
    </source>
</evidence>
<feature type="chain" id="PRO_5015727407" evidence="5">
    <location>
        <begin position="19"/>
        <end position="311"/>
    </location>
</feature>
<dbReference type="Pfam" id="PF00691">
    <property type="entry name" value="OmpA"/>
    <property type="match status" value="1"/>
</dbReference>
<keyword evidence="3" id="KW-0998">Cell outer membrane</keyword>
<dbReference type="CDD" id="cd07185">
    <property type="entry name" value="OmpA_C-like"/>
    <property type="match status" value="1"/>
</dbReference>
<dbReference type="Gene3D" id="3.30.1330.60">
    <property type="entry name" value="OmpA-like domain"/>
    <property type="match status" value="1"/>
</dbReference>
<dbReference type="EMBL" id="PRDS01000001">
    <property type="protein sequence ID" value="PPB82399.1"/>
    <property type="molecule type" value="Genomic_DNA"/>
</dbReference>
<evidence type="ECO:0000256" key="3">
    <source>
        <dbReference type="ARBA" id="ARBA00023237"/>
    </source>
</evidence>
<dbReference type="AlphaFoldDB" id="A0A2S5JLN6"/>
<dbReference type="Proteomes" id="UP000239736">
    <property type="component" value="Unassembled WGS sequence"/>
</dbReference>
<evidence type="ECO:0000256" key="2">
    <source>
        <dbReference type="ARBA" id="ARBA00023136"/>
    </source>
</evidence>
<sequence length="311" mass="33905">MKRLLTALVLAAPAPVIAAPTLSMPPSAHATAEEVRPLESYAMPIGPWHDGKLPAIEVRGEVTRTAWRIREGDTTTLAVMNRLREQLVAEGFEILFECESEACGGFDFRYSTEILPEPDMHVDLGDFRYLAARRDAGATKDHFSLLVSRSADSAWVQMIRVGAPISDPTPLARARFTADDAAADPERSVTDTLVALGRVVLDDLEFASGTTSLRPGDYRSLAALAAYLNEDRARHVTLVGHTDADGPLEANVVISRKRAEAVRRALIDRFGVNPDQIATNGIGWLSPIASNMTEEGRARNRRVEALLTAPR</sequence>
<dbReference type="SUPFAM" id="SSF103088">
    <property type="entry name" value="OmpA-like"/>
    <property type="match status" value="1"/>
</dbReference>
<reference evidence="7 8" key="1">
    <citation type="submission" date="2018-01" db="EMBL/GenBank/DDBJ databases">
        <title>Genomic Encyclopedia of Archaeal and Bacterial Type Strains, Phase II (KMG-II): from individual species to whole genera.</title>
        <authorList>
            <person name="Goeker M."/>
        </authorList>
    </citation>
    <scope>NUCLEOTIDE SEQUENCE [LARGE SCALE GENOMIC DNA]</scope>
    <source>
        <strain evidence="7 8">DSM 12048</strain>
    </source>
</reference>
<dbReference type="PANTHER" id="PTHR30329:SF21">
    <property type="entry name" value="LIPOPROTEIN YIAD-RELATED"/>
    <property type="match status" value="1"/>
</dbReference>
<organism evidence="7 8">
    <name type="scientific">Albidovulum inexpectatum</name>
    <dbReference type="NCBI Taxonomy" id="196587"/>
    <lineage>
        <taxon>Bacteria</taxon>
        <taxon>Pseudomonadati</taxon>
        <taxon>Pseudomonadota</taxon>
        <taxon>Alphaproteobacteria</taxon>
        <taxon>Rhodobacterales</taxon>
        <taxon>Paracoccaceae</taxon>
        <taxon>Albidovulum</taxon>
    </lineage>
</organism>
<dbReference type="PROSITE" id="PS51123">
    <property type="entry name" value="OMPA_2"/>
    <property type="match status" value="1"/>
</dbReference>
<feature type="domain" description="OmpA-like" evidence="6">
    <location>
        <begin position="194"/>
        <end position="311"/>
    </location>
</feature>
<comment type="subcellular location">
    <subcellularLocation>
        <location evidence="1">Cell outer membrane</location>
    </subcellularLocation>
</comment>
<accession>A0A2S5JLN6</accession>
<proteinExistence type="predicted"/>
<dbReference type="PRINTS" id="PR01021">
    <property type="entry name" value="OMPADOMAIN"/>
</dbReference>
<keyword evidence="8" id="KW-1185">Reference proteome</keyword>
<dbReference type="PANTHER" id="PTHR30329">
    <property type="entry name" value="STATOR ELEMENT OF FLAGELLAR MOTOR COMPLEX"/>
    <property type="match status" value="1"/>
</dbReference>
<keyword evidence="2 4" id="KW-0472">Membrane</keyword>
<dbReference type="OrthoDB" id="9792021at2"/>
<evidence type="ECO:0000256" key="5">
    <source>
        <dbReference type="SAM" id="SignalP"/>
    </source>
</evidence>
<comment type="caution">
    <text evidence="7">The sequence shown here is derived from an EMBL/GenBank/DDBJ whole genome shotgun (WGS) entry which is preliminary data.</text>
</comment>
<evidence type="ECO:0000313" key="8">
    <source>
        <dbReference type="Proteomes" id="UP000239736"/>
    </source>
</evidence>
<dbReference type="InterPro" id="IPR006664">
    <property type="entry name" value="OMP_bac"/>
</dbReference>
<evidence type="ECO:0000259" key="6">
    <source>
        <dbReference type="PROSITE" id="PS51123"/>
    </source>
</evidence>
<dbReference type="InterPro" id="IPR006665">
    <property type="entry name" value="OmpA-like"/>
</dbReference>
<gene>
    <name evidence="7" type="ORF">LV82_00329</name>
</gene>
<dbReference type="GO" id="GO:0009279">
    <property type="term" value="C:cell outer membrane"/>
    <property type="evidence" value="ECO:0007669"/>
    <property type="project" value="UniProtKB-SubCell"/>
</dbReference>
<dbReference type="InterPro" id="IPR036737">
    <property type="entry name" value="OmpA-like_sf"/>
</dbReference>